<dbReference type="GO" id="GO:0031564">
    <property type="term" value="P:transcription antitermination"/>
    <property type="evidence" value="ECO:0007669"/>
    <property type="project" value="UniProtKB-KW"/>
</dbReference>
<dbReference type="InterPro" id="IPR005824">
    <property type="entry name" value="KOW"/>
</dbReference>
<organism evidence="5 6">
    <name type="scientific">Candidatus Parabacteroides intestinipullorum</name>
    <dbReference type="NCBI Taxonomy" id="2838723"/>
    <lineage>
        <taxon>Bacteria</taxon>
        <taxon>Pseudomonadati</taxon>
        <taxon>Bacteroidota</taxon>
        <taxon>Bacteroidia</taxon>
        <taxon>Bacteroidales</taxon>
        <taxon>Tannerellaceae</taxon>
        <taxon>Parabacteroides</taxon>
    </lineage>
</organism>
<name>A0A9D2BFT4_9BACT</name>
<dbReference type="PANTHER" id="PTHR30265:SF4">
    <property type="entry name" value="KOW MOTIF FAMILY PROTEIN, EXPRESSED"/>
    <property type="match status" value="1"/>
</dbReference>
<dbReference type="AlphaFoldDB" id="A0A9D2BFT4"/>
<keyword evidence="2" id="KW-0805">Transcription regulation</keyword>
<gene>
    <name evidence="5" type="ORF">H9977_06275</name>
</gene>
<feature type="domain" description="KOW" evidence="4">
    <location>
        <begin position="136"/>
        <end position="163"/>
    </location>
</feature>
<comment type="caution">
    <text evidence="5">The sequence shown here is derived from an EMBL/GenBank/DDBJ whole genome shotgun (WGS) entry which is preliminary data.</text>
</comment>
<dbReference type="Pfam" id="PF02357">
    <property type="entry name" value="NusG"/>
    <property type="match status" value="1"/>
</dbReference>
<keyword evidence="3" id="KW-0804">Transcription</keyword>
<dbReference type="NCBIfam" id="NF033644">
    <property type="entry name" value="antiterm_UpxY"/>
    <property type="match status" value="1"/>
</dbReference>
<dbReference type="Proteomes" id="UP000886740">
    <property type="component" value="Unassembled WGS sequence"/>
</dbReference>
<dbReference type="GO" id="GO:0006354">
    <property type="term" value="P:DNA-templated transcription elongation"/>
    <property type="evidence" value="ECO:0007669"/>
    <property type="project" value="InterPro"/>
</dbReference>
<protein>
    <submittedName>
        <fullName evidence="5">UpxY family transcription antiterminator</fullName>
    </submittedName>
</protein>
<proteinExistence type="predicted"/>
<accession>A0A9D2BFT4</accession>
<keyword evidence="1" id="KW-0889">Transcription antitermination</keyword>
<dbReference type="InterPro" id="IPR036735">
    <property type="entry name" value="NGN_dom_sf"/>
</dbReference>
<evidence type="ECO:0000259" key="4">
    <source>
        <dbReference type="SMART" id="SM00739"/>
    </source>
</evidence>
<dbReference type="CDD" id="cd09895">
    <property type="entry name" value="NGN_SP_UpxY"/>
    <property type="match status" value="1"/>
</dbReference>
<evidence type="ECO:0000256" key="3">
    <source>
        <dbReference type="ARBA" id="ARBA00023163"/>
    </source>
</evidence>
<dbReference type="PANTHER" id="PTHR30265">
    <property type="entry name" value="RHO-INTERACTING TRANSCRIPTION TERMINATION FACTOR NUSG"/>
    <property type="match status" value="1"/>
</dbReference>
<dbReference type="Gene3D" id="3.30.70.940">
    <property type="entry name" value="NusG, N-terminal domain"/>
    <property type="match status" value="1"/>
</dbReference>
<evidence type="ECO:0000313" key="6">
    <source>
        <dbReference type="Proteomes" id="UP000886740"/>
    </source>
</evidence>
<dbReference type="SUPFAM" id="SSF50104">
    <property type="entry name" value="Translation proteins SH3-like domain"/>
    <property type="match status" value="1"/>
</dbReference>
<dbReference type="SMART" id="SM00739">
    <property type="entry name" value="KOW"/>
    <property type="match status" value="1"/>
</dbReference>
<dbReference type="InterPro" id="IPR043425">
    <property type="entry name" value="NusG-like"/>
</dbReference>
<evidence type="ECO:0000313" key="5">
    <source>
        <dbReference type="EMBL" id="HIX74621.1"/>
    </source>
</evidence>
<dbReference type="EMBL" id="DXEL01000044">
    <property type="protein sequence ID" value="HIX74621.1"/>
    <property type="molecule type" value="Genomic_DNA"/>
</dbReference>
<dbReference type="InterPro" id="IPR006645">
    <property type="entry name" value="NGN-like_dom"/>
</dbReference>
<sequence>MENKTAHPVLSVNGTDNGEARSNPKYWYAVYVRFRHEKRVRDVLETNEIECFLPIQEEIRQWSDRKKKVERVLIPMMLFVRIEDKQRVTVLSNPSVSGFVRLRGESRPARIPDDQMERFKFMVGAADSAIQFTDQPLTPGEKVRVVRGPLCGLEGELTEIDGDTVVYVRLDCLGCASVRIAMNSVEKISEKHGK</sequence>
<reference evidence="5" key="1">
    <citation type="journal article" date="2021" name="PeerJ">
        <title>Extensive microbial diversity within the chicken gut microbiome revealed by metagenomics and culture.</title>
        <authorList>
            <person name="Gilroy R."/>
            <person name="Ravi A."/>
            <person name="Getino M."/>
            <person name="Pursley I."/>
            <person name="Horton D.L."/>
            <person name="Alikhan N.F."/>
            <person name="Baker D."/>
            <person name="Gharbi K."/>
            <person name="Hall N."/>
            <person name="Watson M."/>
            <person name="Adriaenssens E.M."/>
            <person name="Foster-Nyarko E."/>
            <person name="Jarju S."/>
            <person name="Secka A."/>
            <person name="Antonio M."/>
            <person name="Oren A."/>
            <person name="Chaudhuri R.R."/>
            <person name="La Ragione R."/>
            <person name="Hildebrand F."/>
            <person name="Pallen M.J."/>
        </authorList>
    </citation>
    <scope>NUCLEOTIDE SEQUENCE</scope>
    <source>
        <strain evidence="5">ChiGjej6B6-14162</strain>
    </source>
</reference>
<dbReference type="SUPFAM" id="SSF82679">
    <property type="entry name" value="N-utilization substance G protein NusG, N-terminal domain"/>
    <property type="match status" value="1"/>
</dbReference>
<reference evidence="5" key="2">
    <citation type="submission" date="2021-04" db="EMBL/GenBank/DDBJ databases">
        <authorList>
            <person name="Gilroy R."/>
        </authorList>
    </citation>
    <scope>NUCLEOTIDE SEQUENCE</scope>
    <source>
        <strain evidence="5">ChiGjej6B6-14162</strain>
    </source>
</reference>
<evidence type="ECO:0000256" key="2">
    <source>
        <dbReference type="ARBA" id="ARBA00023015"/>
    </source>
</evidence>
<dbReference type="InterPro" id="IPR008991">
    <property type="entry name" value="Translation_prot_SH3-like_sf"/>
</dbReference>
<evidence type="ECO:0000256" key="1">
    <source>
        <dbReference type="ARBA" id="ARBA00022814"/>
    </source>
</evidence>